<dbReference type="GeneID" id="20830574"/>
<dbReference type="RefSeq" id="XP_009851698.1">
    <property type="nucleotide sequence ID" value="XM_009853396.1"/>
</dbReference>
<dbReference type="EMBL" id="GL891305">
    <property type="protein sequence ID" value="EGO56054.1"/>
    <property type="molecule type" value="Genomic_DNA"/>
</dbReference>
<evidence type="ECO:0000313" key="3">
    <source>
        <dbReference type="Proteomes" id="UP000008065"/>
    </source>
</evidence>
<organism evidence="2 3">
    <name type="scientific">Neurospora tetrasperma (strain FGSC 2508 / ATCC MYA-4615 / P0657)</name>
    <dbReference type="NCBI Taxonomy" id="510951"/>
    <lineage>
        <taxon>Eukaryota</taxon>
        <taxon>Fungi</taxon>
        <taxon>Dikarya</taxon>
        <taxon>Ascomycota</taxon>
        <taxon>Pezizomycotina</taxon>
        <taxon>Sordariomycetes</taxon>
        <taxon>Sordariomycetidae</taxon>
        <taxon>Sordariales</taxon>
        <taxon>Sordariaceae</taxon>
        <taxon>Neurospora</taxon>
    </lineage>
</organism>
<dbReference type="HOGENOM" id="CLU_2146559_0_0_1"/>
<reference evidence="3" key="1">
    <citation type="journal article" date="2011" name="Genetics">
        <title>Massive changes in genome architecture accompany the transition to self-fertility in the filamentous fungus Neurospora tetrasperma.</title>
        <authorList>
            <person name="Ellison C.E."/>
            <person name="Stajich J.E."/>
            <person name="Jacobson D.J."/>
            <person name="Natvig D.O."/>
            <person name="Lapidus A."/>
            <person name="Foster B."/>
            <person name="Aerts A."/>
            <person name="Riley R."/>
            <person name="Lindquist E.A."/>
            <person name="Grigoriev I.V."/>
            <person name="Taylor J.W."/>
        </authorList>
    </citation>
    <scope>NUCLEOTIDE SEQUENCE [LARGE SCALE GENOMIC DNA]</scope>
    <source>
        <strain evidence="3">FGSC 2508 / P0657</strain>
    </source>
</reference>
<feature type="region of interest" description="Disordered" evidence="1">
    <location>
        <begin position="74"/>
        <end position="112"/>
    </location>
</feature>
<dbReference type="Proteomes" id="UP000008065">
    <property type="component" value="Unassembled WGS sequence"/>
</dbReference>
<protein>
    <submittedName>
        <fullName evidence="2">Uncharacterized protein</fullName>
    </submittedName>
</protein>
<feature type="compositionally biased region" description="Basic residues" evidence="1">
    <location>
        <begin position="88"/>
        <end position="104"/>
    </location>
</feature>
<sequence length="112" mass="13248">MTVLAAVVSSALPRPASPRVISILSLPTRRLSRRDRSLRQRRMLMTGTPSLRVWMTEARLSRVDKARLRAWRRPDRDRRLTPKPKLVGSRRRVVTRSRRRRVLRRGQYPAER</sequence>
<keyword evidence="3" id="KW-1185">Reference proteome</keyword>
<dbReference type="KEGG" id="nte:NEUTE1DRAFT83009"/>
<name>F8MRE5_NEUT8</name>
<proteinExistence type="predicted"/>
<dbReference type="AlphaFoldDB" id="F8MRE5"/>
<gene>
    <name evidence="2" type="ORF">NEUTE1DRAFT_83009</name>
</gene>
<dbReference type="VEuPathDB" id="FungiDB:NEUTE1DRAFT_83009"/>
<accession>F8MRE5</accession>
<evidence type="ECO:0000256" key="1">
    <source>
        <dbReference type="SAM" id="MobiDB-lite"/>
    </source>
</evidence>
<evidence type="ECO:0000313" key="2">
    <source>
        <dbReference type="EMBL" id="EGO56054.1"/>
    </source>
</evidence>